<feature type="transmembrane region" description="Helical" evidence="10">
    <location>
        <begin position="146"/>
        <end position="164"/>
    </location>
</feature>
<feature type="transmembrane region" description="Helical" evidence="10">
    <location>
        <begin position="279"/>
        <end position="297"/>
    </location>
</feature>
<keyword evidence="7 10" id="KW-0472">Membrane</keyword>
<evidence type="ECO:0000256" key="10">
    <source>
        <dbReference type="RuleBase" id="RU363047"/>
    </source>
</evidence>
<evidence type="ECO:0000256" key="4">
    <source>
        <dbReference type="ARBA" id="ARBA00022692"/>
    </source>
</evidence>
<evidence type="ECO:0000313" key="12">
    <source>
        <dbReference type="Ensembl" id="ENSSMRP00000009313.1"/>
    </source>
</evidence>
<dbReference type="Gene3D" id="1.20.1070.10">
    <property type="entry name" value="Rhodopsin 7-helix transmembrane proteins"/>
    <property type="match status" value="1"/>
</dbReference>
<keyword evidence="3 10" id="KW-0716">Sensory transduction</keyword>
<dbReference type="GO" id="GO:0005886">
    <property type="term" value="C:plasma membrane"/>
    <property type="evidence" value="ECO:0007669"/>
    <property type="project" value="UniProtKB-SubCell"/>
</dbReference>
<feature type="transmembrane region" description="Helical" evidence="10">
    <location>
        <begin position="66"/>
        <end position="88"/>
    </location>
</feature>
<dbReference type="FunFam" id="1.20.1070.10:FF:000001">
    <property type="entry name" value="Olfactory receptor"/>
    <property type="match status" value="1"/>
</dbReference>
<keyword evidence="5 10" id="KW-0552">Olfaction</keyword>
<evidence type="ECO:0000256" key="6">
    <source>
        <dbReference type="ARBA" id="ARBA00022989"/>
    </source>
</evidence>
<dbReference type="OMA" id="QGALYKV"/>
<dbReference type="GeneTree" id="ENSGT01140000282524"/>
<evidence type="ECO:0000256" key="3">
    <source>
        <dbReference type="ARBA" id="ARBA00022606"/>
    </source>
</evidence>
<comment type="subcellular location">
    <subcellularLocation>
        <location evidence="1 10">Cell membrane</location>
        <topology evidence="1 10">Multi-pass membrane protein</topology>
    </subcellularLocation>
</comment>
<feature type="transmembrane region" description="Helical" evidence="10">
    <location>
        <begin position="31"/>
        <end position="54"/>
    </location>
</feature>
<dbReference type="InterPro" id="IPR000276">
    <property type="entry name" value="GPCR_Rhodpsn"/>
</dbReference>
<dbReference type="InterPro" id="IPR017452">
    <property type="entry name" value="GPCR_Rhodpsn_7TM"/>
</dbReference>
<dbReference type="PRINTS" id="PR00245">
    <property type="entry name" value="OLFACTORYR"/>
</dbReference>
<evidence type="ECO:0000256" key="9">
    <source>
        <dbReference type="RuleBase" id="RU000688"/>
    </source>
</evidence>
<name>A0A8D0BJ28_SALMN</name>
<proteinExistence type="inferred from homology"/>
<dbReference type="GO" id="GO:0004984">
    <property type="term" value="F:olfactory receptor activity"/>
    <property type="evidence" value="ECO:0007669"/>
    <property type="project" value="InterPro"/>
</dbReference>
<feature type="transmembrane region" description="Helical" evidence="10">
    <location>
        <begin position="108"/>
        <end position="126"/>
    </location>
</feature>
<protein>
    <recommendedName>
        <fullName evidence="10">Olfactory receptor</fullName>
    </recommendedName>
</protein>
<keyword evidence="9" id="KW-0675">Receptor</keyword>
<comment type="similarity">
    <text evidence="9">Belongs to the G-protein coupled receptor 1 family.</text>
</comment>
<sequence length="332" mass="37163">MDLITSTGRENRCSVTDFVLIGFSGSPNNQMALFVLGLLVYFFTLAGNLTIIALIQTDQCLQTPMYFLLGNLAFVEICYISTTVPKVLWDLLLGDKSISFLECLLQMYYFVTLGSTECVLLSAMAYDRYAAICQPLHYTLFMKRSICWALLAVSWVIGNANSIINTAIVFSLCFCQPNQIDHFFCDIPPLLHLSCSDTFNSQMVTFTVSGCVIIVPFISLIVLSYFLIVSAVLKIHSAQGRIKTFSTCASHLTVVSIFYSTAIFTYMRPSSSHSMDQDQLISLMYTVITPLLNPFIYSFKNKELQAACLEPGFSNSLPIILVTKQKIYLLFD</sequence>
<keyword evidence="8 9" id="KW-0807">Transducer</keyword>
<dbReference type="GO" id="GO:0004930">
    <property type="term" value="F:G protein-coupled receptor activity"/>
    <property type="evidence" value="ECO:0007669"/>
    <property type="project" value="UniProtKB-KW"/>
</dbReference>
<accession>A0A8D0BJ28</accession>
<dbReference type="PROSITE" id="PS00237">
    <property type="entry name" value="G_PROTEIN_RECEP_F1_1"/>
    <property type="match status" value="1"/>
</dbReference>
<evidence type="ECO:0000256" key="8">
    <source>
        <dbReference type="ARBA" id="ARBA00023224"/>
    </source>
</evidence>
<dbReference type="PRINTS" id="PR00237">
    <property type="entry name" value="GPCRRHODOPSN"/>
</dbReference>
<evidence type="ECO:0000256" key="5">
    <source>
        <dbReference type="ARBA" id="ARBA00022725"/>
    </source>
</evidence>
<evidence type="ECO:0000256" key="7">
    <source>
        <dbReference type="ARBA" id="ARBA00023136"/>
    </source>
</evidence>
<dbReference type="SUPFAM" id="SSF81321">
    <property type="entry name" value="Family A G protein-coupled receptor-like"/>
    <property type="match status" value="1"/>
</dbReference>
<feature type="domain" description="G-protein coupled receptors family 1 profile" evidence="11">
    <location>
        <begin position="47"/>
        <end position="297"/>
    </location>
</feature>
<evidence type="ECO:0000256" key="1">
    <source>
        <dbReference type="ARBA" id="ARBA00004651"/>
    </source>
</evidence>
<keyword evidence="4 9" id="KW-0812">Transmembrane</keyword>
<feature type="transmembrane region" description="Helical" evidence="10">
    <location>
        <begin position="245"/>
        <end position="267"/>
    </location>
</feature>
<evidence type="ECO:0000259" key="11">
    <source>
        <dbReference type="PROSITE" id="PS50262"/>
    </source>
</evidence>
<keyword evidence="2 10" id="KW-1003">Cell membrane</keyword>
<evidence type="ECO:0000256" key="2">
    <source>
        <dbReference type="ARBA" id="ARBA00022475"/>
    </source>
</evidence>
<organism evidence="12 13">
    <name type="scientific">Salvator merianae</name>
    <name type="common">Argentine black and white tegu</name>
    <name type="synonym">Tupinambis merianae</name>
    <dbReference type="NCBI Taxonomy" id="96440"/>
    <lineage>
        <taxon>Eukaryota</taxon>
        <taxon>Metazoa</taxon>
        <taxon>Chordata</taxon>
        <taxon>Craniata</taxon>
        <taxon>Vertebrata</taxon>
        <taxon>Euteleostomi</taxon>
        <taxon>Lepidosauria</taxon>
        <taxon>Squamata</taxon>
        <taxon>Bifurcata</taxon>
        <taxon>Unidentata</taxon>
        <taxon>Episquamata</taxon>
        <taxon>Laterata</taxon>
        <taxon>Teiioidea</taxon>
        <taxon>Teiidae</taxon>
        <taxon>Salvator</taxon>
    </lineage>
</organism>
<reference evidence="12" key="1">
    <citation type="submission" date="2025-08" db="UniProtKB">
        <authorList>
            <consortium name="Ensembl"/>
        </authorList>
    </citation>
    <scope>IDENTIFICATION</scope>
</reference>
<evidence type="ECO:0000313" key="13">
    <source>
        <dbReference type="Proteomes" id="UP000694421"/>
    </source>
</evidence>
<feature type="transmembrane region" description="Helical" evidence="10">
    <location>
        <begin position="206"/>
        <end position="233"/>
    </location>
</feature>
<reference evidence="12" key="2">
    <citation type="submission" date="2025-09" db="UniProtKB">
        <authorList>
            <consortium name="Ensembl"/>
        </authorList>
    </citation>
    <scope>IDENTIFICATION</scope>
</reference>
<dbReference type="PANTHER" id="PTHR26453">
    <property type="entry name" value="OLFACTORY RECEPTOR"/>
    <property type="match status" value="1"/>
</dbReference>
<dbReference type="Proteomes" id="UP000694421">
    <property type="component" value="Unplaced"/>
</dbReference>
<dbReference type="AlphaFoldDB" id="A0A8D0BJ28"/>
<keyword evidence="6 10" id="KW-1133">Transmembrane helix</keyword>
<dbReference type="Ensembl" id="ENSSMRT00000010857.1">
    <property type="protein sequence ID" value="ENSSMRP00000009313.1"/>
    <property type="gene ID" value="ENSSMRG00000007430.1"/>
</dbReference>
<keyword evidence="13" id="KW-1185">Reference proteome</keyword>
<keyword evidence="9" id="KW-0297">G-protein coupled receptor</keyword>
<dbReference type="Pfam" id="PF13853">
    <property type="entry name" value="7tm_4"/>
    <property type="match status" value="1"/>
</dbReference>
<dbReference type="InterPro" id="IPR000725">
    <property type="entry name" value="Olfact_rcpt"/>
</dbReference>
<dbReference type="PROSITE" id="PS50262">
    <property type="entry name" value="G_PROTEIN_RECEP_F1_2"/>
    <property type="match status" value="1"/>
</dbReference>
<dbReference type="CDD" id="cd13954">
    <property type="entry name" value="7tmA_OR"/>
    <property type="match status" value="1"/>
</dbReference>